<reference evidence="5 6" key="1">
    <citation type="submission" date="2018-06" db="EMBL/GenBank/DDBJ databases">
        <title>Flavobacterium sp IMCC34762, genome.</title>
        <authorList>
            <person name="Joung Y."/>
            <person name="Cho J."/>
            <person name="Song J."/>
        </authorList>
    </citation>
    <scope>NUCLEOTIDE SEQUENCE [LARGE SCALE GENOMIC DNA]</scope>
    <source>
        <strain evidence="5 6">IMCC34762</strain>
    </source>
</reference>
<organism evidence="5 6">
    <name type="scientific">Flavobacterium aquariorum</name>
    <dbReference type="NCBI Taxonomy" id="2217670"/>
    <lineage>
        <taxon>Bacteria</taxon>
        <taxon>Pseudomonadati</taxon>
        <taxon>Bacteroidota</taxon>
        <taxon>Flavobacteriia</taxon>
        <taxon>Flavobacteriales</taxon>
        <taxon>Flavobacteriaceae</taxon>
        <taxon>Flavobacterium</taxon>
    </lineage>
</organism>
<sequence length="536" mass="62157">MPTDCISYQNSGYFSPLMNDYLNQKEPTQQFYNRFPNLENFEEQIKEKKENFNGSGNNNFNTKRAVLVTVLKNHYSNIPTSDLTKQNIEALASADTFTVTTGHQLNLFSGPLYFLYKIISTINLTKELKIKYPNYNFVPVYWMATEDHDFEEINYFSFKGKKFHWNRESTGPVGRLSTEGLDDFLEIFALEIGSSTNANTIKKLFEDSYLKHDNLADATRYLANALFGAAGLVILDADNQDLKRSFIPYIKDELLHQSSFKAVAETVAKMKDYFVQVNPREINLFYIEDNLRERIILENGIYKVNHTKIEFTKTEILELLENNPEKFSPNVIMRPLYQEIILPNLCYIGGGGEIAYWLELKSFFASAKVTFPILLLRNSALLATEKQSKKADKLNLSWADLFSKQTSLVNRITQKLSDFPIDFSEQKEALKKQFKKLLELANQTDKSFLGAVKAQEVKQTKGLENLEKRLLIAQKRKYHDELQRIIELQNELFPNQSLQERQTNFSEFYLENGERLITQIMSQLKPLEQNFNIITF</sequence>
<comment type="similarity">
    <text evidence="2">Belongs to the BshC family.</text>
</comment>
<proteinExistence type="inferred from homology"/>
<evidence type="ECO:0000313" key="6">
    <source>
        <dbReference type="Proteomes" id="UP000249177"/>
    </source>
</evidence>
<protein>
    <recommendedName>
        <fullName evidence="2">Putative cysteine ligase BshC</fullName>
        <ecNumber evidence="2">6.-.-.-</ecNumber>
    </recommendedName>
</protein>
<dbReference type="InterPro" id="IPR055398">
    <property type="entry name" value="Rossmann-like_BshC"/>
</dbReference>
<dbReference type="InterPro" id="IPR055399">
    <property type="entry name" value="CC_BshC"/>
</dbReference>
<comment type="caution">
    <text evidence="5">The sequence shown here is derived from an EMBL/GenBank/DDBJ whole genome shotgun (WGS) entry which is preliminary data.</text>
</comment>
<keyword evidence="6" id="KW-1185">Reference proteome</keyword>
<evidence type="ECO:0000259" key="3">
    <source>
        <dbReference type="Pfam" id="PF10079"/>
    </source>
</evidence>
<feature type="domain" description="Bacillithiol biosynthesis BshC N-terminal Rossmann-like" evidence="3">
    <location>
        <begin position="1"/>
        <end position="378"/>
    </location>
</feature>
<accession>A0A2W7TXZ2</accession>
<dbReference type="EMBL" id="QKXH01000002">
    <property type="protein sequence ID" value="PZX94908.1"/>
    <property type="molecule type" value="Genomic_DNA"/>
</dbReference>
<dbReference type="Proteomes" id="UP000249177">
    <property type="component" value="Unassembled WGS sequence"/>
</dbReference>
<dbReference type="RefSeq" id="WP_111409004.1">
    <property type="nucleotide sequence ID" value="NZ_QKXH01000002.1"/>
</dbReference>
<dbReference type="HAMAP" id="MF_01867">
    <property type="entry name" value="BshC"/>
    <property type="match status" value="1"/>
</dbReference>
<evidence type="ECO:0000259" key="4">
    <source>
        <dbReference type="Pfam" id="PF24850"/>
    </source>
</evidence>
<gene>
    <name evidence="2 5" type="primary">bshC</name>
    <name evidence="5" type="ORF">DOS84_04995</name>
</gene>
<evidence type="ECO:0000256" key="2">
    <source>
        <dbReference type="HAMAP-Rule" id="MF_01867"/>
    </source>
</evidence>
<dbReference type="NCBIfam" id="TIGR03998">
    <property type="entry name" value="thiol_BshC"/>
    <property type="match status" value="1"/>
</dbReference>
<dbReference type="Pfam" id="PF10079">
    <property type="entry name" value="Rossmann-like_BshC"/>
    <property type="match status" value="1"/>
</dbReference>
<evidence type="ECO:0000256" key="1">
    <source>
        <dbReference type="ARBA" id="ARBA00022598"/>
    </source>
</evidence>
<name>A0A2W7TXZ2_9FLAO</name>
<dbReference type="PIRSF" id="PIRSF012535">
    <property type="entry name" value="UCP012535"/>
    <property type="match status" value="1"/>
</dbReference>
<evidence type="ECO:0000313" key="5">
    <source>
        <dbReference type="EMBL" id="PZX94908.1"/>
    </source>
</evidence>
<feature type="domain" description="Bacillithiol biosynthesis BshC C-terminal coiled-coil" evidence="4">
    <location>
        <begin position="380"/>
        <end position="535"/>
    </location>
</feature>
<dbReference type="EC" id="6.-.-.-" evidence="2"/>
<keyword evidence="1 2" id="KW-0436">Ligase</keyword>
<dbReference type="InterPro" id="IPR011199">
    <property type="entry name" value="Bacillithiol_biosynth_BshC"/>
</dbReference>
<dbReference type="OrthoDB" id="9765151at2"/>
<dbReference type="AlphaFoldDB" id="A0A2W7TXZ2"/>
<dbReference type="GO" id="GO:0016874">
    <property type="term" value="F:ligase activity"/>
    <property type="evidence" value="ECO:0007669"/>
    <property type="project" value="UniProtKB-UniRule"/>
</dbReference>
<dbReference type="Pfam" id="PF24850">
    <property type="entry name" value="CC_BshC"/>
    <property type="match status" value="1"/>
</dbReference>